<gene>
    <name evidence="8" type="ORF">EDC65_3732</name>
</gene>
<feature type="domain" description="Thioredoxin" evidence="7">
    <location>
        <begin position="33"/>
        <end position="194"/>
    </location>
</feature>
<dbReference type="AlphaFoldDB" id="A0A3N1KUX0"/>
<dbReference type="PANTHER" id="PTHR11592">
    <property type="entry name" value="GLUTATHIONE PEROXIDASE"/>
    <property type="match status" value="1"/>
</dbReference>
<dbReference type="InterPro" id="IPR000889">
    <property type="entry name" value="Glutathione_peroxidase"/>
</dbReference>
<accession>A0A3N1KUX0</accession>
<dbReference type="EMBL" id="RJKX01000015">
    <property type="protein sequence ID" value="ROP84381.1"/>
    <property type="molecule type" value="Genomic_DNA"/>
</dbReference>
<dbReference type="RefSeq" id="WP_245978411.1">
    <property type="nucleotide sequence ID" value="NZ_AP019700.1"/>
</dbReference>
<dbReference type="PROSITE" id="PS51355">
    <property type="entry name" value="GLUTATHIONE_PEROXID_3"/>
    <property type="match status" value="1"/>
</dbReference>
<sequence length="195" mass="20931">MARSTIKTAFAAVAALAWSFTPMALQGRVVTTGKTGMTAHQFTFEGIDGQPIALADYKGKPVLVVNTASQCGFTPQYEDLQALHKQYAGRGLVVLGVPANDFGAQEPGTNAQIQAFCETSFGVEFPMTEKQAVVGAQAHPLFRWIAAEAGEGAAPRWNFHKYLIDGEGHLVGTWPSRVRPGSAEITGEIEKLLPR</sequence>
<evidence type="ECO:0000256" key="5">
    <source>
        <dbReference type="RuleBase" id="RU000499"/>
    </source>
</evidence>
<dbReference type="CDD" id="cd00340">
    <property type="entry name" value="GSH_Peroxidase"/>
    <property type="match status" value="1"/>
</dbReference>
<keyword evidence="3 5" id="KW-0560">Oxidoreductase</keyword>
<dbReference type="PIRSF" id="PIRSF000303">
    <property type="entry name" value="Glutathion_perox"/>
    <property type="match status" value="1"/>
</dbReference>
<dbReference type="InterPro" id="IPR029759">
    <property type="entry name" value="GPX_AS"/>
</dbReference>
<dbReference type="PROSITE" id="PS51352">
    <property type="entry name" value="THIOREDOXIN_2"/>
    <property type="match status" value="1"/>
</dbReference>
<dbReference type="GO" id="GO:0034599">
    <property type="term" value="P:cellular response to oxidative stress"/>
    <property type="evidence" value="ECO:0007669"/>
    <property type="project" value="TreeGrafter"/>
</dbReference>
<keyword evidence="9" id="KW-1185">Reference proteome</keyword>
<evidence type="ECO:0000313" key="8">
    <source>
        <dbReference type="EMBL" id="ROP84381.1"/>
    </source>
</evidence>
<evidence type="ECO:0000259" key="7">
    <source>
        <dbReference type="PROSITE" id="PS51352"/>
    </source>
</evidence>
<comment type="caution">
    <text evidence="8">The sequence shown here is derived from an EMBL/GenBank/DDBJ whole genome shotgun (WGS) entry which is preliminary data.</text>
</comment>
<evidence type="ECO:0000256" key="2">
    <source>
        <dbReference type="ARBA" id="ARBA00022559"/>
    </source>
</evidence>
<feature type="active site" evidence="4">
    <location>
        <position position="71"/>
    </location>
</feature>
<evidence type="ECO:0000313" key="9">
    <source>
        <dbReference type="Proteomes" id="UP000278222"/>
    </source>
</evidence>
<dbReference type="InterPro" id="IPR013766">
    <property type="entry name" value="Thioredoxin_domain"/>
</dbReference>
<evidence type="ECO:0000256" key="3">
    <source>
        <dbReference type="ARBA" id="ARBA00023002"/>
    </source>
</evidence>
<dbReference type="SUPFAM" id="SSF52833">
    <property type="entry name" value="Thioredoxin-like"/>
    <property type="match status" value="1"/>
</dbReference>
<comment type="similarity">
    <text evidence="1 5">Belongs to the glutathione peroxidase family.</text>
</comment>
<evidence type="ECO:0000256" key="6">
    <source>
        <dbReference type="SAM" id="SignalP"/>
    </source>
</evidence>
<feature type="signal peptide" evidence="6">
    <location>
        <begin position="1"/>
        <end position="24"/>
    </location>
</feature>
<feature type="chain" id="PRO_5018058533" description="Glutathione peroxidase" evidence="6">
    <location>
        <begin position="25"/>
        <end position="195"/>
    </location>
</feature>
<name>A0A3N1KUX0_9PROT</name>
<proteinExistence type="inferred from homology"/>
<organism evidence="8 9">
    <name type="scientific">Stella humosa</name>
    <dbReference type="NCBI Taxonomy" id="94"/>
    <lineage>
        <taxon>Bacteria</taxon>
        <taxon>Pseudomonadati</taxon>
        <taxon>Pseudomonadota</taxon>
        <taxon>Alphaproteobacteria</taxon>
        <taxon>Rhodospirillales</taxon>
        <taxon>Stellaceae</taxon>
        <taxon>Stella</taxon>
    </lineage>
</organism>
<dbReference type="PANTHER" id="PTHR11592:SF78">
    <property type="entry name" value="GLUTATHIONE PEROXIDASE"/>
    <property type="match status" value="1"/>
</dbReference>
<dbReference type="Gene3D" id="3.40.30.10">
    <property type="entry name" value="Glutaredoxin"/>
    <property type="match status" value="1"/>
</dbReference>
<keyword evidence="6" id="KW-0732">Signal</keyword>
<reference evidence="8 9" key="1">
    <citation type="submission" date="2018-11" db="EMBL/GenBank/DDBJ databases">
        <title>Genomic Encyclopedia of Type Strains, Phase IV (KMG-IV): sequencing the most valuable type-strain genomes for metagenomic binning, comparative biology and taxonomic classification.</title>
        <authorList>
            <person name="Goeker M."/>
        </authorList>
    </citation>
    <scope>NUCLEOTIDE SEQUENCE [LARGE SCALE GENOMIC DNA]</scope>
    <source>
        <strain evidence="8 9">DSM 5900</strain>
    </source>
</reference>
<dbReference type="GO" id="GO:0004601">
    <property type="term" value="F:peroxidase activity"/>
    <property type="evidence" value="ECO:0007669"/>
    <property type="project" value="UniProtKB-KW"/>
</dbReference>
<dbReference type="PROSITE" id="PS00460">
    <property type="entry name" value="GLUTATHIONE_PEROXID_1"/>
    <property type="match status" value="1"/>
</dbReference>
<evidence type="ECO:0000256" key="1">
    <source>
        <dbReference type="ARBA" id="ARBA00006926"/>
    </source>
</evidence>
<dbReference type="InterPro" id="IPR036249">
    <property type="entry name" value="Thioredoxin-like_sf"/>
</dbReference>
<keyword evidence="2 5" id="KW-0575">Peroxidase</keyword>
<dbReference type="Proteomes" id="UP000278222">
    <property type="component" value="Unassembled WGS sequence"/>
</dbReference>
<dbReference type="Pfam" id="PF00255">
    <property type="entry name" value="GSHPx"/>
    <property type="match status" value="1"/>
</dbReference>
<dbReference type="PRINTS" id="PR01011">
    <property type="entry name" value="GLUTPROXDASE"/>
</dbReference>
<protein>
    <recommendedName>
        <fullName evidence="5">Glutathione peroxidase</fullName>
    </recommendedName>
</protein>
<evidence type="ECO:0000256" key="4">
    <source>
        <dbReference type="PIRSR" id="PIRSR000303-1"/>
    </source>
</evidence>